<comment type="catalytic activity">
    <reaction evidence="1 7">
        <text>Endonucleolytic cleavage to 5'-phosphomonoester.</text>
        <dbReference type="EC" id="3.1.26.4"/>
    </reaction>
</comment>
<evidence type="ECO:0000313" key="10">
    <source>
        <dbReference type="EMBL" id="KAG5461729.1"/>
    </source>
</evidence>
<evidence type="ECO:0000259" key="9">
    <source>
        <dbReference type="PROSITE" id="PS51975"/>
    </source>
</evidence>
<dbReference type="InterPro" id="IPR036397">
    <property type="entry name" value="RNaseH_sf"/>
</dbReference>
<evidence type="ECO:0000256" key="6">
    <source>
        <dbReference type="PROSITE-ProRule" id="PRU01319"/>
    </source>
</evidence>
<name>A0A8H7ZYG0_9FUNG</name>
<keyword evidence="5 7" id="KW-0378">Hydrolase</keyword>
<dbReference type="AlphaFoldDB" id="A0A8H7ZYG0"/>
<dbReference type="CDD" id="cd07181">
    <property type="entry name" value="RNase_HII_eukaryota_like"/>
    <property type="match status" value="1"/>
</dbReference>
<evidence type="ECO:0000256" key="3">
    <source>
        <dbReference type="ARBA" id="ARBA00022723"/>
    </source>
</evidence>
<comment type="similarity">
    <text evidence="7">Belongs to the RNase HII family.</text>
</comment>
<comment type="caution">
    <text evidence="10">The sequence shown here is derived from an EMBL/GenBank/DDBJ whole genome shotgun (WGS) entry which is preliminary data.</text>
</comment>
<dbReference type="OrthoDB" id="7462577at2759"/>
<dbReference type="InterPro" id="IPR001352">
    <property type="entry name" value="RNase_HII/HIII"/>
</dbReference>
<evidence type="ECO:0000256" key="5">
    <source>
        <dbReference type="ARBA" id="ARBA00022801"/>
    </source>
</evidence>
<evidence type="ECO:0000256" key="4">
    <source>
        <dbReference type="ARBA" id="ARBA00022759"/>
    </source>
</evidence>
<accession>A0A8H7ZYG0</accession>
<evidence type="ECO:0000256" key="1">
    <source>
        <dbReference type="ARBA" id="ARBA00000077"/>
    </source>
</evidence>
<reference evidence="10 11" key="1">
    <citation type="journal article" name="Sci. Rep.">
        <title>Genome-scale phylogenetic analyses confirm Olpidium as the closest living zoosporic fungus to the non-flagellated, terrestrial fungi.</title>
        <authorList>
            <person name="Chang Y."/>
            <person name="Rochon D."/>
            <person name="Sekimoto S."/>
            <person name="Wang Y."/>
            <person name="Chovatia M."/>
            <person name="Sandor L."/>
            <person name="Salamov A."/>
            <person name="Grigoriev I.V."/>
            <person name="Stajich J.E."/>
            <person name="Spatafora J.W."/>
        </authorList>
    </citation>
    <scope>NUCLEOTIDE SEQUENCE [LARGE SCALE GENOMIC DNA]</scope>
    <source>
        <strain evidence="10">S191</strain>
    </source>
</reference>
<dbReference type="GO" id="GO:0043137">
    <property type="term" value="P:DNA replication, removal of RNA primer"/>
    <property type="evidence" value="ECO:0007669"/>
    <property type="project" value="TreeGrafter"/>
</dbReference>
<dbReference type="PANTHER" id="PTHR10954:SF7">
    <property type="entry name" value="RIBONUCLEASE H2 SUBUNIT A"/>
    <property type="match status" value="1"/>
</dbReference>
<dbReference type="GO" id="GO:0032299">
    <property type="term" value="C:ribonuclease H2 complex"/>
    <property type="evidence" value="ECO:0007669"/>
    <property type="project" value="TreeGrafter"/>
</dbReference>
<evidence type="ECO:0000256" key="7">
    <source>
        <dbReference type="RuleBase" id="RU003515"/>
    </source>
</evidence>
<dbReference type="Pfam" id="PF01351">
    <property type="entry name" value="RNase_HII"/>
    <property type="match status" value="1"/>
</dbReference>
<keyword evidence="11" id="KW-1185">Reference proteome</keyword>
<proteinExistence type="inferred from homology"/>
<dbReference type="InterPro" id="IPR012337">
    <property type="entry name" value="RNaseH-like_sf"/>
</dbReference>
<feature type="region of interest" description="Disordered" evidence="8">
    <location>
        <begin position="1"/>
        <end position="43"/>
    </location>
</feature>
<dbReference type="SUPFAM" id="SSF53098">
    <property type="entry name" value="Ribonuclease H-like"/>
    <property type="match status" value="1"/>
</dbReference>
<dbReference type="GO" id="GO:0046872">
    <property type="term" value="F:metal ion binding"/>
    <property type="evidence" value="ECO:0007669"/>
    <property type="project" value="UniProtKB-KW"/>
</dbReference>
<organism evidence="10 11">
    <name type="scientific">Olpidium bornovanus</name>
    <dbReference type="NCBI Taxonomy" id="278681"/>
    <lineage>
        <taxon>Eukaryota</taxon>
        <taxon>Fungi</taxon>
        <taxon>Fungi incertae sedis</taxon>
        <taxon>Olpidiomycota</taxon>
        <taxon>Olpidiomycotina</taxon>
        <taxon>Olpidiomycetes</taxon>
        <taxon>Olpidiales</taxon>
        <taxon>Olpidiaceae</taxon>
        <taxon>Olpidium</taxon>
    </lineage>
</organism>
<evidence type="ECO:0000256" key="2">
    <source>
        <dbReference type="ARBA" id="ARBA00022722"/>
    </source>
</evidence>
<dbReference type="GO" id="GO:0003723">
    <property type="term" value="F:RNA binding"/>
    <property type="evidence" value="ECO:0007669"/>
    <property type="project" value="UniProtKB-UniRule"/>
</dbReference>
<protein>
    <recommendedName>
        <fullName evidence="7">Ribonuclease</fullName>
        <ecNumber evidence="7">3.1.26.4</ecNumber>
    </recommendedName>
</protein>
<dbReference type="Gene3D" id="3.30.420.10">
    <property type="entry name" value="Ribonuclease H-like superfamily/Ribonuclease H"/>
    <property type="match status" value="1"/>
</dbReference>
<evidence type="ECO:0000313" key="11">
    <source>
        <dbReference type="Proteomes" id="UP000673691"/>
    </source>
</evidence>
<keyword evidence="3" id="KW-0479">Metal-binding</keyword>
<keyword evidence="4 7" id="KW-0255">Endonuclease</keyword>
<dbReference type="Gene3D" id="1.10.10.460">
    <property type="entry name" value="Ribonuclease hii. Domain 2"/>
    <property type="match status" value="1"/>
</dbReference>
<evidence type="ECO:0000256" key="8">
    <source>
        <dbReference type="SAM" id="MobiDB-lite"/>
    </source>
</evidence>
<keyword evidence="2 7" id="KW-0540">Nuclease</keyword>
<dbReference type="EMBL" id="JAEFCI010003225">
    <property type="protein sequence ID" value="KAG5461729.1"/>
    <property type="molecule type" value="Genomic_DNA"/>
</dbReference>
<dbReference type="PROSITE" id="PS51975">
    <property type="entry name" value="RNASE_H_2"/>
    <property type="match status" value="1"/>
</dbReference>
<dbReference type="InterPro" id="IPR023160">
    <property type="entry name" value="RNase_HII_hlx-loop-hlx_cap_dom"/>
</dbReference>
<comment type="function">
    <text evidence="7">Endonuclease that specifically degrades the RNA of RNA-DNA hybrids.</text>
</comment>
<dbReference type="InterPro" id="IPR024567">
    <property type="entry name" value="RNase_HII/HIII_dom"/>
</dbReference>
<dbReference type="GO" id="GO:0006298">
    <property type="term" value="P:mismatch repair"/>
    <property type="evidence" value="ECO:0007669"/>
    <property type="project" value="TreeGrafter"/>
</dbReference>
<dbReference type="PANTHER" id="PTHR10954">
    <property type="entry name" value="RIBONUCLEASE H2 SUBUNIT A"/>
    <property type="match status" value="1"/>
</dbReference>
<feature type="domain" description="RNase H type-2" evidence="9">
    <location>
        <begin position="187"/>
        <end position="436"/>
    </location>
</feature>
<dbReference type="Proteomes" id="UP000673691">
    <property type="component" value="Unassembled WGS sequence"/>
</dbReference>
<feature type="compositionally biased region" description="Low complexity" evidence="8">
    <location>
        <begin position="30"/>
        <end position="43"/>
    </location>
</feature>
<dbReference type="GO" id="GO:0004523">
    <property type="term" value="F:RNA-DNA hybrid ribonuclease activity"/>
    <property type="evidence" value="ECO:0007669"/>
    <property type="project" value="UniProtKB-EC"/>
</dbReference>
<dbReference type="EC" id="3.1.26.4" evidence="7"/>
<feature type="region of interest" description="Disordered" evidence="8">
    <location>
        <begin position="360"/>
        <end position="391"/>
    </location>
</feature>
<comment type="caution">
    <text evidence="6">Lacks conserved residue(s) required for the propagation of feature annotation.</text>
</comment>
<sequence>MPIAAATAAGPSLTTATAARGEGGAGRADGPGTETTPAAAAPGGGSAAIAAAALAFYDGPPPGSPPKRSFTSRSRIPPECSGNVPCAVGVDEAGRGPVLGARAFSPSARVLVVVVVVVGGGDGLNVGAEEDGASAPATLLLIKHARSPKQSAGGSVFFSPDHDHRRFTLFPFAMADPGPMVYGMCYCPVSRMEDLARLGFAGGKVGSRWTFDCGDLTELARSRQSDSKILKEEQRSSLFGVIKEHAASYIGYATRALVPQDISESMLRRSKCNLNLIAHNATIELIRDALVSGLNVAEIYVDTVGGPESYQAKLSATFPGVRVTVAKKADAKYPVVSAASIAAKVTRDEVLRNWIFEEDRRPPRGAESPGGAAAGRAEASPPPEKFSTGFGSGYPSGTWEGVGCRGPPWSHPVFGYPSLIRFSWMTAERLLEQSAVKVTWSDYEKAAEWGTAGGGNVADMFAKSGDGARKARKVFGDLGLKRVSQF</sequence>
<gene>
    <name evidence="10" type="ORF">BJ554DRAFT_6029</name>
</gene>